<dbReference type="NCBIfam" id="NF003816">
    <property type="entry name" value="PRK05406.1-5"/>
    <property type="match status" value="1"/>
</dbReference>
<organism evidence="2 3">
    <name type="scientific">Skermanella aerolata</name>
    <dbReference type="NCBI Taxonomy" id="393310"/>
    <lineage>
        <taxon>Bacteria</taxon>
        <taxon>Pseudomonadati</taxon>
        <taxon>Pseudomonadota</taxon>
        <taxon>Alphaproteobacteria</taxon>
        <taxon>Rhodospirillales</taxon>
        <taxon>Azospirillaceae</taxon>
        <taxon>Skermanella</taxon>
    </lineage>
</organism>
<dbReference type="HAMAP" id="MF_00691">
    <property type="entry name" value="PxpA"/>
    <property type="match status" value="1"/>
</dbReference>
<keyword evidence="3" id="KW-1185">Reference proteome</keyword>
<dbReference type="PANTHER" id="PTHR30292:SF0">
    <property type="entry name" value="5-OXOPROLINASE SUBUNIT A"/>
    <property type="match status" value="1"/>
</dbReference>
<keyword evidence="1" id="KW-0547">Nucleotide-binding</keyword>
<name>A0A512E3I0_9PROT</name>
<gene>
    <name evidence="1" type="primary">pxpA</name>
    <name evidence="2" type="ORF">SAE02_74410</name>
</gene>
<comment type="caution">
    <text evidence="2">The sequence shown here is derived from an EMBL/GenBank/DDBJ whole genome shotgun (WGS) entry which is preliminary data.</text>
</comment>
<dbReference type="CDD" id="cd10787">
    <property type="entry name" value="LamB_YcsF_like"/>
    <property type="match status" value="1"/>
</dbReference>
<keyword evidence="1" id="KW-0378">Hydrolase</keyword>
<dbReference type="NCBIfam" id="NF003814">
    <property type="entry name" value="PRK05406.1-3"/>
    <property type="match status" value="1"/>
</dbReference>
<evidence type="ECO:0000313" key="2">
    <source>
        <dbReference type="EMBL" id="GEO43293.1"/>
    </source>
</evidence>
<accession>A0A512E3I0</accession>
<dbReference type="InterPro" id="IPR005501">
    <property type="entry name" value="LamB/YcsF/PxpA-like"/>
</dbReference>
<dbReference type="InterPro" id="IPR011330">
    <property type="entry name" value="Glyco_hydro/deAcase_b/a-brl"/>
</dbReference>
<dbReference type="GO" id="GO:0005975">
    <property type="term" value="P:carbohydrate metabolic process"/>
    <property type="evidence" value="ECO:0007669"/>
    <property type="project" value="InterPro"/>
</dbReference>
<dbReference type="OrthoDB" id="9773478at2"/>
<dbReference type="EMBL" id="BJYZ01000072">
    <property type="protein sequence ID" value="GEO43293.1"/>
    <property type="molecule type" value="Genomic_DNA"/>
</dbReference>
<comment type="subunit">
    <text evidence="1">Forms a complex composed of PxpA, PxpB and PxpC.</text>
</comment>
<dbReference type="GO" id="GO:0005524">
    <property type="term" value="F:ATP binding"/>
    <property type="evidence" value="ECO:0007669"/>
    <property type="project" value="UniProtKB-UniRule"/>
</dbReference>
<dbReference type="AlphaFoldDB" id="A0A512E3I0"/>
<comment type="catalytic activity">
    <reaction evidence="1">
        <text>5-oxo-L-proline + ATP + 2 H2O = L-glutamate + ADP + phosphate + H(+)</text>
        <dbReference type="Rhea" id="RHEA:10348"/>
        <dbReference type="ChEBI" id="CHEBI:15377"/>
        <dbReference type="ChEBI" id="CHEBI:15378"/>
        <dbReference type="ChEBI" id="CHEBI:29985"/>
        <dbReference type="ChEBI" id="CHEBI:30616"/>
        <dbReference type="ChEBI" id="CHEBI:43474"/>
        <dbReference type="ChEBI" id="CHEBI:58402"/>
        <dbReference type="ChEBI" id="CHEBI:456216"/>
        <dbReference type="EC" id="3.5.2.9"/>
    </reaction>
</comment>
<dbReference type="GO" id="GO:0017168">
    <property type="term" value="F:5-oxoprolinase (ATP-hydrolyzing) activity"/>
    <property type="evidence" value="ECO:0007669"/>
    <property type="project" value="UniProtKB-UniRule"/>
</dbReference>
<comment type="similarity">
    <text evidence="1">Belongs to the LamB/PxpA family.</text>
</comment>
<evidence type="ECO:0000256" key="1">
    <source>
        <dbReference type="HAMAP-Rule" id="MF_00691"/>
    </source>
</evidence>
<dbReference type="RefSeq" id="WP_044437320.1">
    <property type="nucleotide sequence ID" value="NZ_BJYZ01000072.1"/>
</dbReference>
<dbReference type="Pfam" id="PF03746">
    <property type="entry name" value="LamB_YcsF"/>
    <property type="match status" value="1"/>
</dbReference>
<dbReference type="PANTHER" id="PTHR30292">
    <property type="entry name" value="UNCHARACTERIZED PROTEIN YBGL-RELATED"/>
    <property type="match status" value="1"/>
</dbReference>
<sequence>MEIDLNADLGEGFGPWRMGDDEALLDVLSSANIACGFHAGDPMIMERTVKTALAKGVDVGAHVGFPDLQGFGRRVMRIDPDELATMVTYQLGALAAIARSAGHRMTHMSFHGALGNMTAADADLAERLVEAVARLDNDLIIVSSTSHAIETAAARHGLRIATTFLADRACDATGLLVPRGMPDAVIHDEAVVLERVRRLLRDGIVLAYDGQPLEMRPHCILVHGDTPGAVALARAIRGEIEAAGGRVVPVSRLMA</sequence>
<comment type="function">
    <text evidence="1">Catalyzes the cleavage of 5-oxoproline to form L-glutamate coupled to the hydrolysis of ATP to ADP and inorganic phosphate.</text>
</comment>
<evidence type="ECO:0000313" key="3">
    <source>
        <dbReference type="Proteomes" id="UP000321523"/>
    </source>
</evidence>
<dbReference type="SUPFAM" id="SSF88713">
    <property type="entry name" value="Glycoside hydrolase/deacetylase"/>
    <property type="match status" value="1"/>
</dbReference>
<dbReference type="Proteomes" id="UP000321523">
    <property type="component" value="Unassembled WGS sequence"/>
</dbReference>
<reference evidence="2 3" key="1">
    <citation type="submission" date="2019-07" db="EMBL/GenBank/DDBJ databases">
        <title>Whole genome shotgun sequence of Skermanella aerolata NBRC 106429.</title>
        <authorList>
            <person name="Hosoyama A."/>
            <person name="Uohara A."/>
            <person name="Ohji S."/>
            <person name="Ichikawa N."/>
        </authorList>
    </citation>
    <scope>NUCLEOTIDE SEQUENCE [LARGE SCALE GENOMIC DNA]</scope>
    <source>
        <strain evidence="2 3">NBRC 106429</strain>
    </source>
</reference>
<keyword evidence="1" id="KW-0067">ATP-binding</keyword>
<dbReference type="Gene3D" id="3.20.20.370">
    <property type="entry name" value="Glycoside hydrolase/deacetylase"/>
    <property type="match status" value="1"/>
</dbReference>
<proteinExistence type="inferred from homology"/>
<dbReference type="EC" id="3.5.2.9" evidence="1"/>
<protein>
    <recommendedName>
        <fullName evidence="1">5-oxoprolinase subunit A</fullName>
        <shortName evidence="1">5-OPase subunit A</shortName>
        <ecNumber evidence="1">3.5.2.9</ecNumber>
    </recommendedName>
    <alternativeName>
        <fullName evidence="1">5-oxoprolinase (ATP-hydrolyzing) subunit A</fullName>
    </alternativeName>
</protein>